<dbReference type="AlphaFoldDB" id="G2YI58"/>
<dbReference type="EMBL" id="FQ790337">
    <property type="protein sequence ID" value="CCD51395.1"/>
    <property type="molecule type" value="Genomic_DNA"/>
</dbReference>
<evidence type="ECO:0000313" key="2">
    <source>
        <dbReference type="EMBL" id="CCD51395.1"/>
    </source>
</evidence>
<reference evidence="3" key="1">
    <citation type="journal article" date="2011" name="PLoS Genet.">
        <title>Genomic analysis of the necrotrophic fungal pathogens Sclerotinia sclerotiorum and Botrytis cinerea.</title>
        <authorList>
            <person name="Amselem J."/>
            <person name="Cuomo C.A."/>
            <person name="van Kan J.A."/>
            <person name="Viaud M."/>
            <person name="Benito E.P."/>
            <person name="Couloux A."/>
            <person name="Coutinho P.M."/>
            <person name="de Vries R.P."/>
            <person name="Dyer P.S."/>
            <person name="Fillinger S."/>
            <person name="Fournier E."/>
            <person name="Gout L."/>
            <person name="Hahn M."/>
            <person name="Kohn L."/>
            <person name="Lapalu N."/>
            <person name="Plummer K.M."/>
            <person name="Pradier J.M."/>
            <person name="Quevillon E."/>
            <person name="Sharon A."/>
            <person name="Simon A."/>
            <person name="ten Have A."/>
            <person name="Tudzynski B."/>
            <person name="Tudzynski P."/>
            <person name="Wincker P."/>
            <person name="Andrew M."/>
            <person name="Anthouard V."/>
            <person name="Beever R.E."/>
            <person name="Beffa R."/>
            <person name="Benoit I."/>
            <person name="Bouzid O."/>
            <person name="Brault B."/>
            <person name="Chen Z."/>
            <person name="Choquer M."/>
            <person name="Collemare J."/>
            <person name="Cotton P."/>
            <person name="Danchin E.G."/>
            <person name="Da Silva C."/>
            <person name="Gautier A."/>
            <person name="Giraud C."/>
            <person name="Giraud T."/>
            <person name="Gonzalez C."/>
            <person name="Grossetete S."/>
            <person name="Guldener U."/>
            <person name="Henrissat B."/>
            <person name="Howlett B.J."/>
            <person name="Kodira C."/>
            <person name="Kretschmer M."/>
            <person name="Lappartient A."/>
            <person name="Leroch M."/>
            <person name="Levis C."/>
            <person name="Mauceli E."/>
            <person name="Neuveglise C."/>
            <person name="Oeser B."/>
            <person name="Pearson M."/>
            <person name="Poulain J."/>
            <person name="Poussereau N."/>
            <person name="Quesneville H."/>
            <person name="Rascle C."/>
            <person name="Schumacher J."/>
            <person name="Segurens B."/>
            <person name="Sexton A."/>
            <person name="Silva E."/>
            <person name="Sirven C."/>
            <person name="Soanes D.M."/>
            <person name="Talbot N.J."/>
            <person name="Templeton M."/>
            <person name="Yandava C."/>
            <person name="Yarden O."/>
            <person name="Zeng Q."/>
            <person name="Rollins J.A."/>
            <person name="Lebrun M.H."/>
            <person name="Dickman M."/>
        </authorList>
    </citation>
    <scope>NUCLEOTIDE SEQUENCE [LARGE SCALE GENOMIC DNA]</scope>
    <source>
        <strain evidence="3">T4</strain>
    </source>
</reference>
<proteinExistence type="predicted"/>
<evidence type="ECO:0000313" key="3">
    <source>
        <dbReference type="Proteomes" id="UP000008177"/>
    </source>
</evidence>
<feature type="region of interest" description="Disordered" evidence="1">
    <location>
        <begin position="1"/>
        <end position="31"/>
    </location>
</feature>
<sequence length="55" mass="6298">MILSPLDNKPAYKKTRKEKKERGQAKKKVLWKSQAHITSPYRISDLESGSSIVVQ</sequence>
<name>G2YI58_BOTF4</name>
<accession>G2YI58</accession>
<dbReference type="Proteomes" id="UP000008177">
    <property type="component" value="Unplaced contigs"/>
</dbReference>
<gene>
    <name evidence="2" type="ORF">BofuT4_uP017010.1</name>
</gene>
<protein>
    <submittedName>
        <fullName evidence="2">Uncharacterized protein</fullName>
    </submittedName>
</protein>
<evidence type="ECO:0000256" key="1">
    <source>
        <dbReference type="SAM" id="MobiDB-lite"/>
    </source>
</evidence>
<organism evidence="2 3">
    <name type="scientific">Botryotinia fuckeliana (strain T4)</name>
    <name type="common">Noble rot fungus</name>
    <name type="synonym">Botrytis cinerea</name>
    <dbReference type="NCBI Taxonomy" id="999810"/>
    <lineage>
        <taxon>Eukaryota</taxon>
        <taxon>Fungi</taxon>
        <taxon>Dikarya</taxon>
        <taxon>Ascomycota</taxon>
        <taxon>Pezizomycotina</taxon>
        <taxon>Leotiomycetes</taxon>
        <taxon>Helotiales</taxon>
        <taxon>Sclerotiniaceae</taxon>
        <taxon>Botrytis</taxon>
    </lineage>
</organism>
<dbReference type="InParanoid" id="G2YI58"/>
<dbReference type="HOGENOM" id="CLU_3032111_0_0_1"/>